<proteinExistence type="predicted"/>
<name>A0A1W9S380_9BACT</name>
<sequence length="166" mass="18851">MTPPIINYYTDPDEFTDALKGKRGFYILLVEVSKNAEIRYMKGEMSVNSGFYIYIGSAMATLSGRVSRYIRGPENIHWHIDRLLLYSKVNKIVAVPSDRRLECRVAQFIGGILGWSSGVAGFGSTDCGCPSHLFFISNKGLIEKLLKEEIWRGIDYFPEEIFCLSY</sequence>
<dbReference type="InterPro" id="IPR002837">
    <property type="entry name" value="DUF123"/>
</dbReference>
<dbReference type="Pfam" id="PF01986">
    <property type="entry name" value="DUF123"/>
    <property type="match status" value="1"/>
</dbReference>
<evidence type="ECO:0000313" key="2">
    <source>
        <dbReference type="Proteomes" id="UP000192611"/>
    </source>
</evidence>
<evidence type="ECO:0000313" key="1">
    <source>
        <dbReference type="EMBL" id="OQX91102.1"/>
    </source>
</evidence>
<dbReference type="AlphaFoldDB" id="A0A1W9S380"/>
<gene>
    <name evidence="1" type="ORF">B6D57_01040</name>
</gene>
<dbReference type="Proteomes" id="UP000192611">
    <property type="component" value="Unassembled WGS sequence"/>
</dbReference>
<dbReference type="CDD" id="cd10441">
    <property type="entry name" value="GIY-YIG_COG1833"/>
    <property type="match status" value="1"/>
</dbReference>
<dbReference type="PANTHER" id="PTHR37460:SF1">
    <property type="entry name" value="ENDONUCLEASE III"/>
    <property type="match status" value="1"/>
</dbReference>
<dbReference type="EMBL" id="NATQ01000012">
    <property type="protein sequence ID" value="OQX91102.1"/>
    <property type="molecule type" value="Genomic_DNA"/>
</dbReference>
<accession>A0A1W9S380</accession>
<reference evidence="2" key="1">
    <citation type="submission" date="2017-03" db="EMBL/GenBank/DDBJ databases">
        <title>Novel pathways for hydrocarbon cycling and metabolic interdependencies in hydrothermal sediment communities.</title>
        <authorList>
            <person name="Dombrowski N."/>
            <person name="Seitz K."/>
            <person name="Teske A."/>
            <person name="Baker B."/>
        </authorList>
    </citation>
    <scope>NUCLEOTIDE SEQUENCE [LARGE SCALE GENOMIC DNA]</scope>
</reference>
<organism evidence="1 2">
    <name type="scientific">Candidatus Coatesbacteria bacterium 4484_99</name>
    <dbReference type="NCBI Taxonomy" id="1970774"/>
    <lineage>
        <taxon>Bacteria</taxon>
        <taxon>Candidatus Coatesiibacteriota</taxon>
    </lineage>
</organism>
<protein>
    <recommendedName>
        <fullName evidence="3">GIY-YIG domain-containing protein</fullName>
    </recommendedName>
</protein>
<comment type="caution">
    <text evidence="1">The sequence shown here is derived from an EMBL/GenBank/DDBJ whole genome shotgun (WGS) entry which is preliminary data.</text>
</comment>
<evidence type="ECO:0008006" key="3">
    <source>
        <dbReference type="Google" id="ProtNLM"/>
    </source>
</evidence>
<dbReference type="PANTHER" id="PTHR37460">
    <property type="entry name" value="ENDONUCLEASE III"/>
    <property type="match status" value="1"/>
</dbReference>